<evidence type="ECO:0000256" key="2">
    <source>
        <dbReference type="ARBA" id="ARBA00005513"/>
    </source>
</evidence>
<organism evidence="17 18">
    <name type="scientific">Oceanitalea stevensii</name>
    <dbReference type="NCBI Taxonomy" id="2763072"/>
    <lineage>
        <taxon>Bacteria</taxon>
        <taxon>Bacillati</taxon>
        <taxon>Actinomycetota</taxon>
        <taxon>Actinomycetes</taxon>
        <taxon>Micrococcales</taxon>
        <taxon>Bogoriellaceae</taxon>
        <taxon>Georgenia</taxon>
    </lineage>
</organism>
<gene>
    <name evidence="14" type="primary">atpF</name>
    <name evidence="17" type="ORF">H9624_03655</name>
</gene>
<evidence type="ECO:0000256" key="5">
    <source>
        <dbReference type="ARBA" id="ARBA00022547"/>
    </source>
</evidence>
<evidence type="ECO:0000256" key="3">
    <source>
        <dbReference type="ARBA" id="ARBA00022448"/>
    </source>
</evidence>
<evidence type="ECO:0000256" key="16">
    <source>
        <dbReference type="SAM" id="Coils"/>
    </source>
</evidence>
<protein>
    <recommendedName>
        <fullName evidence="14">ATP synthase subunit b</fullName>
    </recommendedName>
    <alternativeName>
        <fullName evidence="14">ATP synthase F(0) sector subunit b</fullName>
    </alternativeName>
    <alternativeName>
        <fullName evidence="14">ATPase subunit I</fullName>
    </alternativeName>
    <alternativeName>
        <fullName evidence="14">F-type ATPase subunit b</fullName>
        <shortName evidence="14">F-ATPase subunit b</shortName>
    </alternativeName>
</protein>
<evidence type="ECO:0000256" key="10">
    <source>
        <dbReference type="ARBA" id="ARBA00023136"/>
    </source>
</evidence>
<accession>A0ABR8YZB5</accession>
<dbReference type="RefSeq" id="WP_307784919.1">
    <property type="nucleotide sequence ID" value="NZ_JACSPO010000001.1"/>
</dbReference>
<keyword evidence="18" id="KW-1185">Reference proteome</keyword>
<dbReference type="HAMAP" id="MF_01398">
    <property type="entry name" value="ATP_synth_b_bprime"/>
    <property type="match status" value="1"/>
</dbReference>
<dbReference type="InterPro" id="IPR028987">
    <property type="entry name" value="ATP_synth_B-like_membr_sf"/>
</dbReference>
<evidence type="ECO:0000256" key="6">
    <source>
        <dbReference type="ARBA" id="ARBA00022692"/>
    </source>
</evidence>
<evidence type="ECO:0000256" key="1">
    <source>
        <dbReference type="ARBA" id="ARBA00004162"/>
    </source>
</evidence>
<evidence type="ECO:0000256" key="4">
    <source>
        <dbReference type="ARBA" id="ARBA00022475"/>
    </source>
</evidence>
<comment type="similarity">
    <text evidence="2 14 15">Belongs to the ATPase B chain family.</text>
</comment>
<sequence length="194" mass="21191">MMATALVRAAEGGDSNPLIPADYDIIWSLVCVAIIAFAFVKLILPVFTRILDERTEKIEGGLKAGENARAEAEELRSEIERELTEARVEAARVREQAQEDAKVIAADVRAQARADAERIVESAHRQIEAERQQAAASLRTDIGALATTLAERIVGESLADEQRRQRVIDRFLDELDSQTELVPGGEKVGGATEA</sequence>
<feature type="transmembrane region" description="Helical" evidence="14">
    <location>
        <begin position="25"/>
        <end position="47"/>
    </location>
</feature>
<evidence type="ECO:0000313" key="17">
    <source>
        <dbReference type="EMBL" id="MBD8061417.1"/>
    </source>
</evidence>
<evidence type="ECO:0000256" key="11">
    <source>
        <dbReference type="ARBA" id="ARBA00023310"/>
    </source>
</evidence>
<evidence type="ECO:0000256" key="9">
    <source>
        <dbReference type="ARBA" id="ARBA00023065"/>
    </source>
</evidence>
<dbReference type="NCBIfam" id="TIGR01144">
    <property type="entry name" value="ATP_synt_b"/>
    <property type="match status" value="1"/>
</dbReference>
<evidence type="ECO:0000256" key="13">
    <source>
        <dbReference type="ARBA" id="ARBA00025830"/>
    </source>
</evidence>
<dbReference type="CDD" id="cd06503">
    <property type="entry name" value="ATP-synt_Fo_b"/>
    <property type="match status" value="1"/>
</dbReference>
<dbReference type="InterPro" id="IPR050059">
    <property type="entry name" value="ATP_synthase_B_chain"/>
</dbReference>
<dbReference type="Pfam" id="PF00430">
    <property type="entry name" value="ATP-synt_B"/>
    <property type="match status" value="1"/>
</dbReference>
<keyword evidence="5 14" id="KW-0138">CF(0)</keyword>
<evidence type="ECO:0000256" key="14">
    <source>
        <dbReference type="HAMAP-Rule" id="MF_01398"/>
    </source>
</evidence>
<keyword evidence="10 14" id="KW-0472">Membrane</keyword>
<evidence type="ECO:0000256" key="15">
    <source>
        <dbReference type="RuleBase" id="RU003848"/>
    </source>
</evidence>
<dbReference type="EMBL" id="JACSPO010000001">
    <property type="protein sequence ID" value="MBD8061417.1"/>
    <property type="molecule type" value="Genomic_DNA"/>
</dbReference>
<keyword evidence="8 14" id="KW-1133">Transmembrane helix</keyword>
<keyword evidence="4 14" id="KW-1003">Cell membrane</keyword>
<evidence type="ECO:0000256" key="8">
    <source>
        <dbReference type="ARBA" id="ARBA00022989"/>
    </source>
</evidence>
<comment type="subunit">
    <text evidence="13 14">F-type ATPases have 2 components, F(1) - the catalytic core - and F(0) - the membrane proton channel. F(1) has five subunits: alpha(3), beta(3), gamma(1), delta(1), epsilon(1). F(0) has three main subunits: a(1), b(2) and c(10-14). The alpha and beta chains form an alternating ring which encloses part of the gamma chain. F(1) is attached to F(0) by a central stalk formed by the gamma and epsilon chains, while a peripheral stalk is formed by the delta and b chains.</text>
</comment>
<keyword evidence="7 14" id="KW-0375">Hydrogen ion transport</keyword>
<keyword evidence="3 14" id="KW-0813">Transport</keyword>
<keyword evidence="16" id="KW-0175">Coiled coil</keyword>
<dbReference type="SUPFAM" id="SSF81573">
    <property type="entry name" value="F1F0 ATP synthase subunit B, membrane domain"/>
    <property type="match status" value="1"/>
</dbReference>
<comment type="function">
    <text evidence="12 14">F(1)F(0) ATP synthase produces ATP from ADP in the presence of a proton or sodium gradient. F-type ATPases consist of two structural domains, F(1) containing the extramembraneous catalytic core and F(0) containing the membrane proton channel, linked together by a central stalk and a peripheral stalk. During catalysis, ATP synthesis in the catalytic domain of F(1) is coupled via a rotary mechanism of the central stalk subunits to proton translocation.</text>
</comment>
<reference evidence="17 18" key="1">
    <citation type="submission" date="2020-08" db="EMBL/GenBank/DDBJ databases">
        <title>A Genomic Blueprint of the Chicken Gut Microbiome.</title>
        <authorList>
            <person name="Gilroy R."/>
            <person name="Ravi A."/>
            <person name="Getino M."/>
            <person name="Pursley I."/>
            <person name="Horton D.L."/>
            <person name="Alikhan N.-F."/>
            <person name="Baker D."/>
            <person name="Gharbi K."/>
            <person name="Hall N."/>
            <person name="Watson M."/>
            <person name="Adriaenssens E.M."/>
            <person name="Foster-Nyarko E."/>
            <person name="Jarju S."/>
            <person name="Secka A."/>
            <person name="Antonio M."/>
            <person name="Oren A."/>
            <person name="Chaudhuri R."/>
            <person name="La Ragione R.M."/>
            <person name="Hildebrand F."/>
            <person name="Pallen M.J."/>
        </authorList>
    </citation>
    <scope>NUCLEOTIDE SEQUENCE [LARGE SCALE GENOMIC DNA]</scope>
    <source>
        <strain evidence="17 18">Sa1BUA1</strain>
    </source>
</reference>
<feature type="coiled-coil region" evidence="16">
    <location>
        <begin position="62"/>
        <end position="133"/>
    </location>
</feature>
<dbReference type="PANTHER" id="PTHR33445:SF1">
    <property type="entry name" value="ATP SYNTHASE SUBUNIT B"/>
    <property type="match status" value="1"/>
</dbReference>
<evidence type="ECO:0000256" key="12">
    <source>
        <dbReference type="ARBA" id="ARBA00025198"/>
    </source>
</evidence>
<proteinExistence type="inferred from homology"/>
<comment type="function">
    <text evidence="14">Component of the F(0) channel, it forms part of the peripheral stalk, linking F(1) to F(0).</text>
</comment>
<dbReference type="NCBIfam" id="NF004412">
    <property type="entry name" value="PRK05759.1-3"/>
    <property type="match status" value="1"/>
</dbReference>
<evidence type="ECO:0000256" key="7">
    <source>
        <dbReference type="ARBA" id="ARBA00022781"/>
    </source>
</evidence>
<dbReference type="PANTHER" id="PTHR33445">
    <property type="entry name" value="ATP SYNTHASE SUBUNIT B', CHLOROPLASTIC"/>
    <property type="match status" value="1"/>
</dbReference>
<comment type="caution">
    <text evidence="17">The sequence shown here is derived from an EMBL/GenBank/DDBJ whole genome shotgun (WGS) entry which is preliminary data.</text>
</comment>
<dbReference type="InterPro" id="IPR002146">
    <property type="entry name" value="ATP_synth_b/b'su_bac/chlpt"/>
</dbReference>
<dbReference type="Gene3D" id="1.20.5.620">
    <property type="entry name" value="F1F0 ATP synthase subunit B, membrane domain"/>
    <property type="match status" value="1"/>
</dbReference>
<name>A0ABR8YZB5_9MICO</name>
<keyword evidence="11 14" id="KW-0066">ATP synthesis</keyword>
<dbReference type="InterPro" id="IPR005864">
    <property type="entry name" value="ATP_synth_F0_bsu_bac"/>
</dbReference>
<keyword evidence="6 14" id="KW-0812">Transmembrane</keyword>
<keyword evidence="9 14" id="KW-0406">Ion transport</keyword>
<comment type="subcellular location">
    <subcellularLocation>
        <location evidence="1 14">Cell membrane</location>
        <topology evidence="1 14">Single-pass membrane protein</topology>
    </subcellularLocation>
</comment>
<dbReference type="Proteomes" id="UP000661894">
    <property type="component" value="Unassembled WGS sequence"/>
</dbReference>
<evidence type="ECO:0000313" key="18">
    <source>
        <dbReference type="Proteomes" id="UP000661894"/>
    </source>
</evidence>